<evidence type="ECO:0000313" key="15">
    <source>
        <dbReference type="Proteomes" id="UP000011518"/>
    </source>
</evidence>
<evidence type="ECO:0000256" key="2">
    <source>
        <dbReference type="ARBA" id="ARBA00022475"/>
    </source>
</evidence>
<evidence type="ECO:0000259" key="13">
    <source>
        <dbReference type="PROSITE" id="PS50262"/>
    </source>
</evidence>
<keyword evidence="2 12" id="KW-1003">Cell membrane</keyword>
<dbReference type="SUPFAM" id="SSF81321">
    <property type="entry name" value="Family A G protein-coupled receptor-like"/>
    <property type="match status" value="1"/>
</dbReference>
<dbReference type="AlphaFoldDB" id="L9JAJ2"/>
<dbReference type="eggNOG" id="ENOG502T1JY">
    <property type="taxonomic scope" value="Eukaryota"/>
</dbReference>
<proteinExistence type="inferred from homology"/>
<dbReference type="InterPro" id="IPR000725">
    <property type="entry name" value="Olfact_rcpt"/>
</dbReference>
<keyword evidence="3 12" id="KW-0716">Sensory transduction</keyword>
<feature type="transmembrane region" description="Helical" evidence="12">
    <location>
        <begin position="140"/>
        <end position="163"/>
    </location>
</feature>
<protein>
    <recommendedName>
        <fullName evidence="12">Olfactory receptor</fullName>
    </recommendedName>
</protein>
<dbReference type="GO" id="GO:0004984">
    <property type="term" value="F:olfactory receptor activity"/>
    <property type="evidence" value="ECO:0007669"/>
    <property type="project" value="InterPro"/>
</dbReference>
<evidence type="ECO:0000256" key="10">
    <source>
        <dbReference type="ARBA" id="ARBA00023224"/>
    </source>
</evidence>
<evidence type="ECO:0000256" key="1">
    <source>
        <dbReference type="ARBA" id="ARBA00004651"/>
    </source>
</evidence>
<dbReference type="OrthoDB" id="6147321at2759"/>
<accession>L9JAJ2</accession>
<feature type="transmembrane region" description="Helical" evidence="12">
    <location>
        <begin position="97"/>
        <end position="119"/>
    </location>
</feature>
<evidence type="ECO:0000256" key="8">
    <source>
        <dbReference type="ARBA" id="ARBA00023136"/>
    </source>
</evidence>
<dbReference type="GO" id="GO:0005886">
    <property type="term" value="C:plasma membrane"/>
    <property type="evidence" value="ECO:0007669"/>
    <property type="project" value="UniProtKB-SubCell"/>
</dbReference>
<reference evidence="15" key="1">
    <citation type="submission" date="2012-07" db="EMBL/GenBank/DDBJ databases">
        <title>Genome of the Chinese tree shrew, a rising model animal genetically related to primates.</title>
        <authorList>
            <person name="Zhang G."/>
            <person name="Fan Y."/>
            <person name="Yao Y."/>
            <person name="Huang Z."/>
        </authorList>
    </citation>
    <scope>NUCLEOTIDE SEQUENCE [LARGE SCALE GENOMIC DNA]</scope>
</reference>
<dbReference type="KEGG" id="tup:102467689"/>
<feature type="domain" description="G-protein coupled receptors family 1 profile" evidence="13">
    <location>
        <begin position="40"/>
        <end position="289"/>
    </location>
</feature>
<evidence type="ECO:0000313" key="14">
    <source>
        <dbReference type="EMBL" id="ELW47521.1"/>
    </source>
</evidence>
<dbReference type="EMBL" id="KB321105">
    <property type="protein sequence ID" value="ELW47521.1"/>
    <property type="molecule type" value="Genomic_DNA"/>
</dbReference>
<evidence type="ECO:0000256" key="3">
    <source>
        <dbReference type="ARBA" id="ARBA00022606"/>
    </source>
</evidence>
<sequence length="310" mass="35444">METNQSWVTEFILVGFQLSSELELLLFWVFSLLYTFNLLANGIILRLIWSDPQLHTPMYFFLSHLAIIDISYASSSVPHMLRNLVYHTKNISFVSCIIQMTLCLTFASIECMILVVMSYDRYVAICHPLQYTIIMNWRRCTVLAVISWACGFSLVLIHLILFLKLPFCGLQEVNHFFCEILAVLKLSCGDTWVNTIILFAGGVFIIIGPLSLMLVSYTCILQDILKIKSKEARKKAFSTCSSHLCVVGLYFGIAMLLYLVPDDSQRQEPQKILTLFYSLFNPLLNPLIYSLRNAQVKGAFYRALGQKRVT</sequence>
<dbReference type="PROSITE" id="PS50262">
    <property type="entry name" value="G_PROTEIN_RECEP_F1_2"/>
    <property type="match status" value="1"/>
</dbReference>
<feature type="transmembrane region" description="Helical" evidence="12">
    <location>
        <begin position="272"/>
        <end position="291"/>
    </location>
</feature>
<evidence type="ECO:0000256" key="9">
    <source>
        <dbReference type="ARBA" id="ARBA00023170"/>
    </source>
</evidence>
<keyword evidence="8 12" id="KW-0472">Membrane</keyword>
<feature type="transmembrane region" description="Helical" evidence="12">
    <location>
        <begin position="236"/>
        <end position="260"/>
    </location>
</feature>
<dbReference type="Proteomes" id="UP000011518">
    <property type="component" value="Unassembled WGS sequence"/>
</dbReference>
<name>L9JAJ2_TUPCH</name>
<comment type="subcellular location">
    <subcellularLocation>
        <location evidence="1 12">Cell membrane</location>
        <topology evidence="1 12">Multi-pass membrane protein</topology>
    </subcellularLocation>
</comment>
<dbReference type="PROSITE" id="PS00237">
    <property type="entry name" value="G_PROTEIN_RECEP_F1_1"/>
    <property type="match status" value="1"/>
</dbReference>
<keyword evidence="7 11" id="KW-0297">G-protein coupled receptor</keyword>
<dbReference type="PANTHER" id="PTHR26453">
    <property type="entry name" value="OLFACTORY RECEPTOR"/>
    <property type="match status" value="1"/>
</dbReference>
<dbReference type="PRINTS" id="PR00237">
    <property type="entry name" value="GPCRRHODOPSN"/>
</dbReference>
<keyword evidence="10 11" id="KW-0807">Transducer</keyword>
<evidence type="ECO:0000256" key="12">
    <source>
        <dbReference type="RuleBase" id="RU363047"/>
    </source>
</evidence>
<dbReference type="InParanoid" id="L9JAJ2"/>
<keyword evidence="5 12" id="KW-0552">Olfaction</keyword>
<feature type="transmembrane region" description="Helical" evidence="12">
    <location>
        <begin position="25"/>
        <end position="47"/>
    </location>
</feature>
<dbReference type="CDD" id="cd15420">
    <property type="entry name" value="7tmA_OR2A-like"/>
    <property type="match status" value="1"/>
</dbReference>
<dbReference type="GO" id="GO:0004930">
    <property type="term" value="F:G protein-coupled receptor activity"/>
    <property type="evidence" value="ECO:0007669"/>
    <property type="project" value="UniProtKB-KW"/>
</dbReference>
<evidence type="ECO:0000256" key="6">
    <source>
        <dbReference type="ARBA" id="ARBA00022989"/>
    </source>
</evidence>
<evidence type="ECO:0000256" key="11">
    <source>
        <dbReference type="RuleBase" id="RU000688"/>
    </source>
</evidence>
<keyword evidence="6 12" id="KW-1133">Transmembrane helix</keyword>
<keyword evidence="15" id="KW-1185">Reference proteome</keyword>
<dbReference type="FunFam" id="1.20.1070.10:FF:000008">
    <property type="entry name" value="Olfactory receptor"/>
    <property type="match status" value="1"/>
</dbReference>
<dbReference type="InterPro" id="IPR000276">
    <property type="entry name" value="GPCR_Rhodpsn"/>
</dbReference>
<dbReference type="PRINTS" id="PR00245">
    <property type="entry name" value="OLFACTORYR"/>
</dbReference>
<reference evidence="15" key="2">
    <citation type="journal article" date="2013" name="Nat. Commun.">
        <title>Genome of the Chinese tree shrew.</title>
        <authorList>
            <person name="Fan Y."/>
            <person name="Huang Z.Y."/>
            <person name="Cao C.C."/>
            <person name="Chen C.S."/>
            <person name="Chen Y.X."/>
            <person name="Fan D.D."/>
            <person name="He J."/>
            <person name="Hou H.L."/>
            <person name="Hu L."/>
            <person name="Hu X.T."/>
            <person name="Jiang X.T."/>
            <person name="Lai R."/>
            <person name="Lang Y.S."/>
            <person name="Liang B."/>
            <person name="Liao S.G."/>
            <person name="Mu D."/>
            <person name="Ma Y.Y."/>
            <person name="Niu Y.Y."/>
            <person name="Sun X.Q."/>
            <person name="Xia J.Q."/>
            <person name="Xiao J."/>
            <person name="Xiong Z.Q."/>
            <person name="Xu L."/>
            <person name="Yang L."/>
            <person name="Zhang Y."/>
            <person name="Zhao W."/>
            <person name="Zhao X.D."/>
            <person name="Zheng Y.T."/>
            <person name="Zhou J.M."/>
            <person name="Zhu Y.B."/>
            <person name="Zhang G.J."/>
            <person name="Wang J."/>
            <person name="Yao Y.G."/>
        </authorList>
    </citation>
    <scope>NUCLEOTIDE SEQUENCE [LARGE SCALE GENOMIC DNA]</scope>
</reference>
<dbReference type="STRING" id="246437.L9JAJ2"/>
<evidence type="ECO:0000256" key="7">
    <source>
        <dbReference type="ARBA" id="ARBA00023040"/>
    </source>
</evidence>
<organism evidence="14 15">
    <name type="scientific">Tupaia chinensis</name>
    <name type="common">Chinese tree shrew</name>
    <name type="synonym">Tupaia belangeri chinensis</name>
    <dbReference type="NCBI Taxonomy" id="246437"/>
    <lineage>
        <taxon>Eukaryota</taxon>
        <taxon>Metazoa</taxon>
        <taxon>Chordata</taxon>
        <taxon>Craniata</taxon>
        <taxon>Vertebrata</taxon>
        <taxon>Euteleostomi</taxon>
        <taxon>Mammalia</taxon>
        <taxon>Eutheria</taxon>
        <taxon>Euarchontoglires</taxon>
        <taxon>Scandentia</taxon>
        <taxon>Tupaiidae</taxon>
        <taxon>Tupaia</taxon>
    </lineage>
</organism>
<dbReference type="InterPro" id="IPR017452">
    <property type="entry name" value="GPCR_Rhodpsn_7TM"/>
</dbReference>
<keyword evidence="4 11" id="KW-0812">Transmembrane</keyword>
<dbReference type="Gene3D" id="1.20.1070.10">
    <property type="entry name" value="Rhodopsin 7-helix transmembrane proteins"/>
    <property type="match status" value="1"/>
</dbReference>
<evidence type="ECO:0000256" key="5">
    <source>
        <dbReference type="ARBA" id="ARBA00022725"/>
    </source>
</evidence>
<keyword evidence="9 11" id="KW-0675">Receptor</keyword>
<feature type="transmembrane region" description="Helical" evidence="12">
    <location>
        <begin position="192"/>
        <end position="215"/>
    </location>
</feature>
<evidence type="ECO:0000256" key="4">
    <source>
        <dbReference type="ARBA" id="ARBA00022692"/>
    </source>
</evidence>
<dbReference type="Pfam" id="PF13853">
    <property type="entry name" value="7tm_4"/>
    <property type="match status" value="1"/>
</dbReference>
<comment type="similarity">
    <text evidence="11">Belongs to the G-protein coupled receptor 1 family.</text>
</comment>
<gene>
    <name evidence="14" type="ORF">TREES_T100001108</name>
</gene>
<feature type="transmembrane region" description="Helical" evidence="12">
    <location>
        <begin position="59"/>
        <end position="77"/>
    </location>
</feature>